<evidence type="ECO:0000256" key="2">
    <source>
        <dbReference type="SAM" id="Phobius"/>
    </source>
</evidence>
<keyword evidence="2" id="KW-0472">Membrane</keyword>
<gene>
    <name evidence="3" type="ORF">M378DRAFT_11551</name>
</gene>
<evidence type="ECO:0000313" key="4">
    <source>
        <dbReference type="Proteomes" id="UP000054549"/>
    </source>
</evidence>
<feature type="compositionally biased region" description="Low complexity" evidence="1">
    <location>
        <begin position="150"/>
        <end position="176"/>
    </location>
</feature>
<evidence type="ECO:0000256" key="1">
    <source>
        <dbReference type="SAM" id="MobiDB-lite"/>
    </source>
</evidence>
<dbReference type="STRING" id="946122.A0A0C2SM87"/>
<organism evidence="3 4">
    <name type="scientific">Amanita muscaria (strain Koide BX008)</name>
    <dbReference type="NCBI Taxonomy" id="946122"/>
    <lineage>
        <taxon>Eukaryota</taxon>
        <taxon>Fungi</taxon>
        <taxon>Dikarya</taxon>
        <taxon>Basidiomycota</taxon>
        <taxon>Agaricomycotina</taxon>
        <taxon>Agaricomycetes</taxon>
        <taxon>Agaricomycetidae</taxon>
        <taxon>Agaricales</taxon>
        <taxon>Pluteineae</taxon>
        <taxon>Amanitaceae</taxon>
        <taxon>Amanita</taxon>
    </lineage>
</organism>
<evidence type="ECO:0000313" key="3">
    <source>
        <dbReference type="EMBL" id="KIL64345.1"/>
    </source>
</evidence>
<keyword evidence="2" id="KW-0812">Transmembrane</keyword>
<dbReference type="EMBL" id="KN818250">
    <property type="protein sequence ID" value="KIL64345.1"/>
    <property type="molecule type" value="Genomic_DNA"/>
</dbReference>
<reference evidence="3 4" key="1">
    <citation type="submission" date="2014-04" db="EMBL/GenBank/DDBJ databases">
        <title>Evolutionary Origins and Diversification of the Mycorrhizal Mutualists.</title>
        <authorList>
            <consortium name="DOE Joint Genome Institute"/>
            <consortium name="Mycorrhizal Genomics Consortium"/>
            <person name="Kohler A."/>
            <person name="Kuo A."/>
            <person name="Nagy L.G."/>
            <person name="Floudas D."/>
            <person name="Copeland A."/>
            <person name="Barry K.W."/>
            <person name="Cichocki N."/>
            <person name="Veneault-Fourrey C."/>
            <person name="LaButti K."/>
            <person name="Lindquist E.A."/>
            <person name="Lipzen A."/>
            <person name="Lundell T."/>
            <person name="Morin E."/>
            <person name="Murat C."/>
            <person name="Riley R."/>
            <person name="Ohm R."/>
            <person name="Sun H."/>
            <person name="Tunlid A."/>
            <person name="Henrissat B."/>
            <person name="Grigoriev I.V."/>
            <person name="Hibbett D.S."/>
            <person name="Martin F."/>
        </authorList>
    </citation>
    <scope>NUCLEOTIDE SEQUENCE [LARGE SCALE GENOMIC DNA]</scope>
    <source>
        <strain evidence="3 4">Koide BX008</strain>
    </source>
</reference>
<feature type="compositionally biased region" description="Pro residues" evidence="1">
    <location>
        <begin position="324"/>
        <end position="339"/>
    </location>
</feature>
<feature type="compositionally biased region" description="Polar residues" evidence="1">
    <location>
        <begin position="345"/>
        <end position="355"/>
    </location>
</feature>
<name>A0A0C2SM87_AMAMK</name>
<feature type="transmembrane region" description="Helical" evidence="2">
    <location>
        <begin position="182"/>
        <end position="206"/>
    </location>
</feature>
<feature type="region of interest" description="Disordered" evidence="1">
    <location>
        <begin position="304"/>
        <end position="364"/>
    </location>
</feature>
<feature type="compositionally biased region" description="Polar residues" evidence="1">
    <location>
        <begin position="237"/>
        <end position="246"/>
    </location>
</feature>
<dbReference type="OrthoDB" id="2758521at2759"/>
<dbReference type="AlphaFoldDB" id="A0A0C2SM87"/>
<feature type="region of interest" description="Disordered" evidence="1">
    <location>
        <begin position="148"/>
        <end position="176"/>
    </location>
</feature>
<dbReference type="InParanoid" id="A0A0C2SM87"/>
<dbReference type="HOGENOM" id="CLU_760690_0_0_1"/>
<proteinExistence type="predicted"/>
<keyword evidence="4" id="KW-1185">Reference proteome</keyword>
<dbReference type="Proteomes" id="UP000054549">
    <property type="component" value="Unassembled WGS sequence"/>
</dbReference>
<sequence length="364" mass="39016">MAAEFNVTVDDTHSSISYHPLRSWSSHCHTTDGAYNRTWHEPVNAEVGRPPTISMSVNFIGTALYLYSLPGRSPSPSGLTYNLDGQSISSLSTYSADSPVFAHWNLPNTPHKLIVEVDPASTFPFDYLIYTTAAEPIPSLLVQARQAAGDNSTISSSSDPSSTSSPPSSNNDPNSSQTQIGAIAYAVAASVGITSLFSIGLAVSIIKIRRQRHRVRRERQGRNRSRGLTIHLPPASVSASTPQRPTQLPRYSADTSASVELPSYDAVIGPTGRNSITPGQGPYVTHSRLATISEVATVLSMSQLSISTRRDPSTVREDSLEGMPPSPPGLGEQQPPPPTIENLVEPQNQSSTSQHPGVRSDHDA</sequence>
<protein>
    <submittedName>
        <fullName evidence="3">Uncharacterized protein</fullName>
    </submittedName>
</protein>
<feature type="compositionally biased region" description="Basic and acidic residues" evidence="1">
    <location>
        <begin position="308"/>
        <end position="319"/>
    </location>
</feature>
<feature type="compositionally biased region" description="Basic residues" evidence="1">
    <location>
        <begin position="212"/>
        <end position="225"/>
    </location>
</feature>
<feature type="region of interest" description="Disordered" evidence="1">
    <location>
        <begin position="212"/>
        <end position="256"/>
    </location>
</feature>
<accession>A0A0C2SM87</accession>
<keyword evidence="2" id="KW-1133">Transmembrane helix</keyword>